<keyword evidence="1" id="KW-0805">Transcription regulation</keyword>
<dbReference type="SUPFAM" id="SSF46689">
    <property type="entry name" value="Homeodomain-like"/>
    <property type="match status" value="2"/>
</dbReference>
<dbReference type="Proteomes" id="UP000546162">
    <property type="component" value="Unassembled WGS sequence"/>
</dbReference>
<accession>A0A7W7H0X0</accession>
<dbReference type="EMBL" id="JACHNB010000001">
    <property type="protein sequence ID" value="MBB4741878.1"/>
    <property type="molecule type" value="Genomic_DNA"/>
</dbReference>
<name>A0A7W7H0X0_9ACTN</name>
<dbReference type="GO" id="GO:0003700">
    <property type="term" value="F:DNA-binding transcription factor activity"/>
    <property type="evidence" value="ECO:0007669"/>
    <property type="project" value="InterPro"/>
</dbReference>
<evidence type="ECO:0000256" key="3">
    <source>
        <dbReference type="ARBA" id="ARBA00023163"/>
    </source>
</evidence>
<organism evidence="5 6">
    <name type="scientific">Actinoplanes octamycinicus</name>
    <dbReference type="NCBI Taxonomy" id="135948"/>
    <lineage>
        <taxon>Bacteria</taxon>
        <taxon>Bacillati</taxon>
        <taxon>Actinomycetota</taxon>
        <taxon>Actinomycetes</taxon>
        <taxon>Micromonosporales</taxon>
        <taxon>Micromonosporaceae</taxon>
        <taxon>Actinoplanes</taxon>
    </lineage>
</organism>
<keyword evidence="2 5" id="KW-0238">DNA-binding</keyword>
<dbReference type="RefSeq" id="WP_185042314.1">
    <property type="nucleotide sequence ID" value="NZ_BAABFG010000005.1"/>
</dbReference>
<proteinExistence type="predicted"/>
<dbReference type="PROSITE" id="PS01124">
    <property type="entry name" value="HTH_ARAC_FAMILY_2"/>
    <property type="match status" value="1"/>
</dbReference>
<evidence type="ECO:0000313" key="6">
    <source>
        <dbReference type="Proteomes" id="UP000546162"/>
    </source>
</evidence>
<dbReference type="AlphaFoldDB" id="A0A7W7H0X0"/>
<dbReference type="PANTHER" id="PTHR46796:SF12">
    <property type="entry name" value="HTH-TYPE DNA-BINDING TRANSCRIPTIONAL ACTIVATOR EUTR"/>
    <property type="match status" value="1"/>
</dbReference>
<feature type="domain" description="HTH araC/xylS-type" evidence="4">
    <location>
        <begin position="229"/>
        <end position="331"/>
    </location>
</feature>
<comment type="caution">
    <text evidence="5">The sequence shown here is derived from an EMBL/GenBank/DDBJ whole genome shotgun (WGS) entry which is preliminary data.</text>
</comment>
<evidence type="ECO:0000256" key="1">
    <source>
        <dbReference type="ARBA" id="ARBA00023015"/>
    </source>
</evidence>
<evidence type="ECO:0000313" key="5">
    <source>
        <dbReference type="EMBL" id="MBB4741878.1"/>
    </source>
</evidence>
<dbReference type="InterPro" id="IPR009057">
    <property type="entry name" value="Homeodomain-like_sf"/>
</dbReference>
<reference evidence="5 6" key="1">
    <citation type="submission" date="2020-08" db="EMBL/GenBank/DDBJ databases">
        <title>Sequencing the genomes of 1000 actinobacteria strains.</title>
        <authorList>
            <person name="Klenk H.-P."/>
        </authorList>
    </citation>
    <scope>NUCLEOTIDE SEQUENCE [LARGE SCALE GENOMIC DNA]</scope>
    <source>
        <strain evidence="5 6">DSM 45809</strain>
    </source>
</reference>
<protein>
    <submittedName>
        <fullName evidence="5">AraC-like DNA-binding protein</fullName>
    </submittedName>
</protein>
<dbReference type="InterPro" id="IPR035418">
    <property type="entry name" value="AraC-bd_2"/>
</dbReference>
<sequence>MTDGFPGAGLTPVRRAELVTADMDQIADLVRQLYLQHTASFRCPDPARVEGRAQSATVAGLTAGVLGYDGFTYSLTSGPTDSAMAFLATKGGGAVTSGGEELAMASGRAYLYPTERPAACHQLHGDWLALRVSWDAVVDLAEEQTGLPGDALRFEAMGPVSADAERFLAGTAEFLCGQLVTARPGGISPLLAAAWTRVVAGALLHTFPNTAMTAYYLRGPSRVPAATVRAAAEFIQAHADQPVTGAQIAAAAGVDAHGLQHAFRREHGTTLDSYLRRVRLERAHQELTAADPAGGTTVAAVATRWGWAGPARFTDAYRERFGVLPDDTLCR</sequence>
<dbReference type="InterPro" id="IPR018060">
    <property type="entry name" value="HTH_AraC"/>
</dbReference>
<dbReference type="InterPro" id="IPR050204">
    <property type="entry name" value="AraC_XylS_family_regulators"/>
</dbReference>
<dbReference type="Gene3D" id="1.10.10.60">
    <property type="entry name" value="Homeodomain-like"/>
    <property type="match status" value="1"/>
</dbReference>
<gene>
    <name evidence="5" type="ORF">BJY16_005337</name>
</gene>
<keyword evidence="6" id="KW-1185">Reference proteome</keyword>
<dbReference type="PANTHER" id="PTHR46796">
    <property type="entry name" value="HTH-TYPE TRANSCRIPTIONAL ACTIVATOR RHAS-RELATED"/>
    <property type="match status" value="1"/>
</dbReference>
<dbReference type="SMART" id="SM00342">
    <property type="entry name" value="HTH_ARAC"/>
    <property type="match status" value="1"/>
</dbReference>
<dbReference type="GO" id="GO:0043565">
    <property type="term" value="F:sequence-specific DNA binding"/>
    <property type="evidence" value="ECO:0007669"/>
    <property type="project" value="InterPro"/>
</dbReference>
<dbReference type="Pfam" id="PF14525">
    <property type="entry name" value="AraC_binding_2"/>
    <property type="match status" value="1"/>
</dbReference>
<keyword evidence="3" id="KW-0804">Transcription</keyword>
<dbReference type="Pfam" id="PF12833">
    <property type="entry name" value="HTH_18"/>
    <property type="match status" value="1"/>
</dbReference>
<evidence type="ECO:0000256" key="2">
    <source>
        <dbReference type="ARBA" id="ARBA00023125"/>
    </source>
</evidence>
<evidence type="ECO:0000259" key="4">
    <source>
        <dbReference type="PROSITE" id="PS01124"/>
    </source>
</evidence>